<reference evidence="1 2" key="1">
    <citation type="submission" date="2013-11" db="EMBL/GenBank/DDBJ databases">
        <title>The Genome Sequence of Phytophthora parasitica P10297.</title>
        <authorList>
            <consortium name="The Broad Institute Genomics Platform"/>
            <person name="Russ C."/>
            <person name="Tyler B."/>
            <person name="Panabieres F."/>
            <person name="Shan W."/>
            <person name="Tripathy S."/>
            <person name="Grunwald N."/>
            <person name="Machado M."/>
            <person name="Johnson C.S."/>
            <person name="Walker B."/>
            <person name="Young S.K."/>
            <person name="Zeng Q."/>
            <person name="Gargeya S."/>
            <person name="Fitzgerald M."/>
            <person name="Haas B."/>
            <person name="Abouelleil A."/>
            <person name="Allen A.W."/>
            <person name="Alvarado L."/>
            <person name="Arachchi H.M."/>
            <person name="Berlin A.M."/>
            <person name="Chapman S.B."/>
            <person name="Gainer-Dewar J."/>
            <person name="Goldberg J."/>
            <person name="Griggs A."/>
            <person name="Gujja S."/>
            <person name="Hansen M."/>
            <person name="Howarth C."/>
            <person name="Imamovic A."/>
            <person name="Ireland A."/>
            <person name="Larimer J."/>
            <person name="McCowan C."/>
            <person name="Murphy C."/>
            <person name="Pearson M."/>
            <person name="Poon T.W."/>
            <person name="Priest M."/>
            <person name="Roberts A."/>
            <person name="Saif S."/>
            <person name="Shea T."/>
            <person name="Sisk P."/>
            <person name="Sykes S."/>
            <person name="Wortman J."/>
            <person name="Nusbaum C."/>
            <person name="Birren B."/>
        </authorList>
    </citation>
    <scope>NUCLEOTIDE SEQUENCE [LARGE SCALE GENOMIC DNA]</scope>
    <source>
        <strain evidence="1 2">P10297</strain>
    </source>
</reference>
<comment type="caution">
    <text evidence="1">The sequence shown here is derived from an EMBL/GenBank/DDBJ whole genome shotgun (WGS) entry which is preliminary data.</text>
</comment>
<proteinExistence type="predicted"/>
<accession>W2Y071</accession>
<protein>
    <submittedName>
        <fullName evidence="1">Uncharacterized protein</fullName>
    </submittedName>
</protein>
<dbReference type="Proteomes" id="UP000018948">
    <property type="component" value="Unassembled WGS sequence"/>
</dbReference>
<dbReference type="AlphaFoldDB" id="W2Y071"/>
<evidence type="ECO:0000313" key="1">
    <source>
        <dbReference type="EMBL" id="ETP28127.1"/>
    </source>
</evidence>
<gene>
    <name evidence="1" type="ORF">F442_22586</name>
</gene>
<name>W2Y071_PHYNI</name>
<dbReference type="EMBL" id="ANIY01005100">
    <property type="protein sequence ID" value="ETP28127.1"/>
    <property type="molecule type" value="Genomic_DNA"/>
</dbReference>
<sequence length="48" mass="5330">MYQTLLDEYNGFKEDSLEHSPNMVQNAPMQHRVIGDAVALSGLPSIDP</sequence>
<evidence type="ECO:0000313" key="2">
    <source>
        <dbReference type="Proteomes" id="UP000018948"/>
    </source>
</evidence>
<organism evidence="1 2">
    <name type="scientific">Phytophthora nicotianae P10297</name>
    <dbReference type="NCBI Taxonomy" id="1317064"/>
    <lineage>
        <taxon>Eukaryota</taxon>
        <taxon>Sar</taxon>
        <taxon>Stramenopiles</taxon>
        <taxon>Oomycota</taxon>
        <taxon>Peronosporomycetes</taxon>
        <taxon>Peronosporales</taxon>
        <taxon>Peronosporaceae</taxon>
        <taxon>Phytophthora</taxon>
    </lineage>
</organism>